<reference evidence="1" key="1">
    <citation type="submission" date="2020-03" db="EMBL/GenBank/DDBJ databases">
        <title>The deep terrestrial virosphere.</title>
        <authorList>
            <person name="Holmfeldt K."/>
            <person name="Nilsson E."/>
            <person name="Simone D."/>
            <person name="Lopez-Fernandez M."/>
            <person name="Wu X."/>
            <person name="de Brujin I."/>
            <person name="Lundin D."/>
            <person name="Andersson A."/>
            <person name="Bertilsson S."/>
            <person name="Dopson M."/>
        </authorList>
    </citation>
    <scope>NUCLEOTIDE SEQUENCE</scope>
    <source>
        <strain evidence="1">MM415B03801</strain>
    </source>
</reference>
<dbReference type="EMBL" id="MT143248">
    <property type="protein sequence ID" value="QJA94639.1"/>
    <property type="molecule type" value="Genomic_DNA"/>
</dbReference>
<dbReference type="AlphaFoldDB" id="A0A6M3LJS1"/>
<accession>A0A6M3LJS1</accession>
<organism evidence="1">
    <name type="scientific">viral metagenome</name>
    <dbReference type="NCBI Taxonomy" id="1070528"/>
    <lineage>
        <taxon>unclassified sequences</taxon>
        <taxon>metagenomes</taxon>
        <taxon>organismal metagenomes</taxon>
    </lineage>
</organism>
<sequence>MEHNIPVGHALLKCEVCRYEIGLFEPGRLQVPLTVEMFKPLRPGWPHPLRHVPALEHTKTWEAAACVMCGRRPFHTRDHVLTPEGLFKVGDPLLPRKPTQEDKNQVELDRIWAEDQEKAKTVEEKNQEKISEVYGIPLPDELSEKDAALLAGQAIHTTEVLTALQKDGATFKPETPMLYCVCGNGYQHQSSLSRHQAKCRKAKRKGK</sequence>
<name>A0A6M3LJS1_9ZZZZ</name>
<proteinExistence type="predicted"/>
<evidence type="ECO:0000313" key="1">
    <source>
        <dbReference type="EMBL" id="QJA94639.1"/>
    </source>
</evidence>
<gene>
    <name evidence="1" type="ORF">MM415B03801_0008</name>
</gene>
<protein>
    <submittedName>
        <fullName evidence="1">Uncharacterized protein</fullName>
    </submittedName>
</protein>